<evidence type="ECO:0000313" key="2">
    <source>
        <dbReference type="Proteomes" id="UP000077752"/>
    </source>
</evidence>
<dbReference type="Pfam" id="PF05936">
    <property type="entry name" value="T6SS_VasE"/>
    <property type="match status" value="1"/>
</dbReference>
<dbReference type="InterPro" id="IPR010263">
    <property type="entry name" value="T6SS_TssK"/>
</dbReference>
<comment type="caution">
    <text evidence="1">The sequence shown here is derived from an EMBL/GenBank/DDBJ whole genome shotgun (WGS) entry which is preliminary data.</text>
</comment>
<protein>
    <submittedName>
        <fullName evidence="1">Type VI secretion protein</fullName>
    </submittedName>
</protein>
<dbReference type="PANTHER" id="PTHR35566:SF1">
    <property type="entry name" value="TYPE VI SECRETION SYSTEM BASEPLATE COMPONENT TSSK1"/>
    <property type="match status" value="1"/>
</dbReference>
<dbReference type="PANTHER" id="PTHR35566">
    <property type="entry name" value="BLR3599 PROTEIN"/>
    <property type="match status" value="1"/>
</dbReference>
<proteinExistence type="predicted"/>
<dbReference type="NCBIfam" id="TIGR03353">
    <property type="entry name" value="VI_chp_4"/>
    <property type="match status" value="1"/>
</dbReference>
<dbReference type="EMBL" id="LUCV01000003">
    <property type="protein sequence ID" value="OAI95134.1"/>
    <property type="molecule type" value="Genomic_DNA"/>
</dbReference>
<sequence length="445" mass="49846">MTTRNPVVWGEGLFVKPQHFQQATRYLEHCINARSGSRYGFGFSELELNQEFLAFGKIAIVRARGIMPDGTPFDIPHDQPPPDPLAIPDASAANQVVYLTLPLRSDGTGQVRWPDSQGDARYLLRSEEVRDTHSHQGDHTPLDLAVPNLQLALERDDRSAFTKLALGRILDLQPDGSLLMDTGFYITGLHLHAIRPLAHFMEEISSLMHERAKSIAQRIGSPGQSGVADFTDFSLLQALNRWQHLFRHLARDPDVRPLDAYLACGQASGELATCIDESRLAPEFPAYQHDSPKNTFLMLEQTLRRLLGTVLQPRAMSLPLVRQAHGMLTAQVNDDSLMDGADFILAVNARMPLERMRHLFLQQAKVASQEKLPELIRLQLPGIPLSPLPVAPRHLPFHAGFTYFQLDRTAANWPSLMPKGAKSFGFHISGDFPELQLQFWAIRSQ</sequence>
<reference evidence="1 2" key="1">
    <citation type="submission" date="2016-03" db="EMBL/GenBank/DDBJ databases">
        <title>Draft Genome Assembly of Pseudomonas putida strain CBF10-2.</title>
        <authorList>
            <person name="Iyer R.S."/>
            <person name="Damania A."/>
        </authorList>
    </citation>
    <scope>NUCLEOTIDE SEQUENCE [LARGE SCALE GENOMIC DNA]</scope>
    <source>
        <strain evidence="1 2">CBF10-2</strain>
    </source>
</reference>
<gene>
    <name evidence="1" type="ORF">AYO28_06400</name>
</gene>
<name>A0A177SW06_PSEPU</name>
<dbReference type="AlphaFoldDB" id="A0A177SW06"/>
<dbReference type="RefSeq" id="WP_064301234.1">
    <property type="nucleotide sequence ID" value="NZ_LUCV01000003.1"/>
</dbReference>
<evidence type="ECO:0000313" key="1">
    <source>
        <dbReference type="EMBL" id="OAI95134.1"/>
    </source>
</evidence>
<organism evidence="1 2">
    <name type="scientific">Pseudomonas putida</name>
    <name type="common">Arthrobacter siderocapsulatus</name>
    <dbReference type="NCBI Taxonomy" id="303"/>
    <lineage>
        <taxon>Bacteria</taxon>
        <taxon>Pseudomonadati</taxon>
        <taxon>Pseudomonadota</taxon>
        <taxon>Gammaproteobacteria</taxon>
        <taxon>Pseudomonadales</taxon>
        <taxon>Pseudomonadaceae</taxon>
        <taxon>Pseudomonas</taxon>
    </lineage>
</organism>
<accession>A0A177SW06</accession>
<dbReference type="Proteomes" id="UP000077752">
    <property type="component" value="Unassembled WGS sequence"/>
</dbReference>